<accession>A0A8T8I1A0</accession>
<dbReference type="RefSeq" id="WP_204841470.1">
    <property type="nucleotide sequence ID" value="NZ_JAFBCL010000001.1"/>
</dbReference>
<reference evidence="1 4" key="1">
    <citation type="submission" date="2021-01" db="EMBL/GenBank/DDBJ databases">
        <title>Sequencing the genomes of 1000 actinobacteria strains.</title>
        <authorList>
            <person name="Klenk H.-P."/>
        </authorList>
    </citation>
    <scope>NUCLEOTIDE SEQUENCE [LARGE SCALE GENOMIC DNA]</scope>
    <source>
        <strain evidence="1 4">DSM 44581</strain>
    </source>
</reference>
<proteinExistence type="predicted"/>
<keyword evidence="4" id="KW-1185">Reference proteome</keyword>
<dbReference type="Proteomes" id="UP000671828">
    <property type="component" value="Chromosome"/>
</dbReference>
<evidence type="ECO:0000313" key="1">
    <source>
        <dbReference type="EMBL" id="MBM7810501.1"/>
    </source>
</evidence>
<evidence type="ECO:0000313" key="2">
    <source>
        <dbReference type="EMBL" id="QTR04625.1"/>
    </source>
</evidence>
<gene>
    <name evidence="2" type="ORF">J7S33_07160</name>
    <name evidence="1" type="ORF">JOE68_001366</name>
</gene>
<sequence>MDRPVVPGEEHVMSTTMRAVRAAADAVRGDRAAAARGLRRAAPPPPAPGRLDVDRVRAAVEELRPAVDPRDVDLVLAIALRRLGHDARLVLGREHAPRNRAAECAVWVEVDGRVVSTTEPVHEVFRVLARLPGGDR</sequence>
<evidence type="ECO:0000313" key="3">
    <source>
        <dbReference type="Proteomes" id="UP000671828"/>
    </source>
</evidence>
<name>A0A8T8I1A0_9PSEU</name>
<dbReference type="EMBL" id="JAFBCL010000001">
    <property type="protein sequence ID" value="MBM7810501.1"/>
    <property type="molecule type" value="Genomic_DNA"/>
</dbReference>
<dbReference type="EMBL" id="CP072788">
    <property type="protein sequence ID" value="QTR04625.1"/>
    <property type="molecule type" value="Genomic_DNA"/>
</dbReference>
<dbReference type="AlphaFoldDB" id="A0A8T8I1A0"/>
<organism evidence="2 3">
    <name type="scientific">Saccharothrix algeriensis</name>
    <dbReference type="NCBI Taxonomy" id="173560"/>
    <lineage>
        <taxon>Bacteria</taxon>
        <taxon>Bacillati</taxon>
        <taxon>Actinomycetota</taxon>
        <taxon>Actinomycetes</taxon>
        <taxon>Pseudonocardiales</taxon>
        <taxon>Pseudonocardiaceae</taxon>
        <taxon>Saccharothrix</taxon>
    </lineage>
</organism>
<evidence type="ECO:0000313" key="4">
    <source>
        <dbReference type="Proteomes" id="UP001195724"/>
    </source>
</evidence>
<dbReference type="Proteomes" id="UP001195724">
    <property type="component" value="Unassembled WGS sequence"/>
</dbReference>
<reference evidence="2" key="2">
    <citation type="submission" date="2021-04" db="EMBL/GenBank/DDBJ databases">
        <title>Saccharothrix algeriensis WGS.</title>
        <authorList>
            <person name="Stuskova K."/>
            <person name="Hakalova E."/>
            <person name="Tebbal A.B."/>
            <person name="Eichmeier A."/>
        </authorList>
    </citation>
    <scope>NUCLEOTIDE SEQUENCE</scope>
    <source>
        <strain evidence="2">NRRL B-24137</strain>
    </source>
</reference>
<protein>
    <submittedName>
        <fullName evidence="2">Lasso peptide biosynthesis protein</fullName>
    </submittedName>
</protein>